<keyword evidence="1" id="KW-1133">Transmembrane helix</keyword>
<keyword evidence="3" id="KW-1185">Reference proteome</keyword>
<feature type="transmembrane region" description="Helical" evidence="1">
    <location>
        <begin position="524"/>
        <end position="545"/>
    </location>
</feature>
<dbReference type="InParanoid" id="A0A409VMF0"/>
<feature type="transmembrane region" description="Helical" evidence="1">
    <location>
        <begin position="405"/>
        <end position="424"/>
    </location>
</feature>
<feature type="transmembrane region" description="Helical" evidence="1">
    <location>
        <begin position="571"/>
        <end position="592"/>
    </location>
</feature>
<dbReference type="OrthoDB" id="3265004at2759"/>
<accession>A0A409VMF0</accession>
<proteinExistence type="predicted"/>
<feature type="transmembrane region" description="Helical" evidence="1">
    <location>
        <begin position="329"/>
        <end position="353"/>
    </location>
</feature>
<comment type="caution">
    <text evidence="2">The sequence shown here is derived from an EMBL/GenBank/DDBJ whole genome shotgun (WGS) entry which is preliminary data.</text>
</comment>
<feature type="transmembrane region" description="Helical" evidence="1">
    <location>
        <begin position="239"/>
        <end position="260"/>
    </location>
</feature>
<keyword evidence="1" id="KW-0812">Transmembrane</keyword>
<protein>
    <submittedName>
        <fullName evidence="2">Uncharacterized protein</fullName>
    </submittedName>
</protein>
<organism evidence="2 3">
    <name type="scientific">Gymnopilus dilepis</name>
    <dbReference type="NCBI Taxonomy" id="231916"/>
    <lineage>
        <taxon>Eukaryota</taxon>
        <taxon>Fungi</taxon>
        <taxon>Dikarya</taxon>
        <taxon>Basidiomycota</taxon>
        <taxon>Agaricomycotina</taxon>
        <taxon>Agaricomycetes</taxon>
        <taxon>Agaricomycetidae</taxon>
        <taxon>Agaricales</taxon>
        <taxon>Agaricineae</taxon>
        <taxon>Hymenogastraceae</taxon>
        <taxon>Gymnopilus</taxon>
    </lineage>
</organism>
<feature type="transmembrane region" description="Helical" evidence="1">
    <location>
        <begin position="23"/>
        <end position="44"/>
    </location>
</feature>
<feature type="transmembrane region" description="Helical" evidence="1">
    <location>
        <begin position="494"/>
        <end position="515"/>
    </location>
</feature>
<dbReference type="EMBL" id="NHYE01005612">
    <property type="protein sequence ID" value="PPQ67440.1"/>
    <property type="molecule type" value="Genomic_DNA"/>
</dbReference>
<evidence type="ECO:0000256" key="1">
    <source>
        <dbReference type="SAM" id="Phobius"/>
    </source>
</evidence>
<sequence>MSSGVLPVSLENGLIGDELNSTILSVFLWGTYTVIYAGTLYLYLTRKSSKNQVILWGISLSYWAYSALAIMEWYRDQSAVVKHSETRDALFAALFLGSQWPTLIVDIITFVMAAVADGILIWRCYHVGGDSFRAIIFPGSLLFSEIGESKCHPSRKFSTDFAPLRCKVIDLVVVGMNIKYLNPVTESLTDLLNHLIAAQALVTFATTLASTTLIAYRIYTTTREIPGNSRRLLVRILEILVQSAAAYSLVAIADVISLVVPQTTSNLVWWDAAGNYSDALFLFVSVSTMLHCSWTLLYGVAFIVLAAVGMNIKRLNAATESQIDLLYRLLATQALITSATTEVSIPLIAYQIYAAPRKIPGNSKRLLVRIFDILGQSAAVYFLVGIGIMISTVVPQTTAISYTTVLFIFASGVAPTVLVARVAMLDENDVYASSAATASFWSRFSGLRFHVRTTQGDAELQPQLPNGMNCIERSVEGPQDHSKGLIGNELNSTFLGVFLWGIYTVVYGGTLYFYLTKKSSRNQVILWGISLSYSAYSAIAIQNWYFDQSAVVNHSETRDALFAALYLGSRWPVLVSDIMTFVLAAVADGILVR</sequence>
<evidence type="ECO:0000313" key="3">
    <source>
        <dbReference type="Proteomes" id="UP000284706"/>
    </source>
</evidence>
<dbReference type="Proteomes" id="UP000284706">
    <property type="component" value="Unassembled WGS sequence"/>
</dbReference>
<name>A0A409VMF0_9AGAR</name>
<feature type="transmembrane region" description="Helical" evidence="1">
    <location>
        <begin position="91"/>
        <end position="116"/>
    </location>
</feature>
<reference evidence="2 3" key="1">
    <citation type="journal article" date="2018" name="Evol. Lett.">
        <title>Horizontal gene cluster transfer increased hallucinogenic mushroom diversity.</title>
        <authorList>
            <person name="Reynolds H.T."/>
            <person name="Vijayakumar V."/>
            <person name="Gluck-Thaler E."/>
            <person name="Korotkin H.B."/>
            <person name="Matheny P.B."/>
            <person name="Slot J.C."/>
        </authorList>
    </citation>
    <scope>NUCLEOTIDE SEQUENCE [LARGE SCALE GENOMIC DNA]</scope>
    <source>
        <strain evidence="2 3">SRW20</strain>
    </source>
</reference>
<keyword evidence="1" id="KW-0472">Membrane</keyword>
<feature type="transmembrane region" description="Helical" evidence="1">
    <location>
        <begin position="280"/>
        <end position="308"/>
    </location>
</feature>
<gene>
    <name evidence="2" type="ORF">CVT26_007234</name>
</gene>
<evidence type="ECO:0000313" key="2">
    <source>
        <dbReference type="EMBL" id="PPQ67440.1"/>
    </source>
</evidence>
<feature type="transmembrane region" description="Helical" evidence="1">
    <location>
        <begin position="53"/>
        <end position="71"/>
    </location>
</feature>
<dbReference type="AlphaFoldDB" id="A0A409VMF0"/>
<feature type="transmembrane region" description="Helical" evidence="1">
    <location>
        <begin position="373"/>
        <end position="393"/>
    </location>
</feature>